<dbReference type="EMBL" id="AWUE01016869">
    <property type="protein sequence ID" value="OMO89244.1"/>
    <property type="molecule type" value="Genomic_DNA"/>
</dbReference>
<dbReference type="GO" id="GO:0006364">
    <property type="term" value="P:rRNA processing"/>
    <property type="evidence" value="ECO:0007669"/>
    <property type="project" value="UniProtKB-KW"/>
</dbReference>
<evidence type="ECO:0000313" key="7">
    <source>
        <dbReference type="EMBL" id="OMO89244.1"/>
    </source>
</evidence>
<evidence type="ECO:0000256" key="4">
    <source>
        <dbReference type="ARBA" id="ARBA00022737"/>
    </source>
</evidence>
<dbReference type="Pfam" id="PF09384">
    <property type="entry name" value="UTP15_C"/>
    <property type="match status" value="1"/>
</dbReference>
<protein>
    <recommendedName>
        <fullName evidence="6">U3 small nucleolar RNA-associated protein 15 C-terminal domain-containing protein</fullName>
    </recommendedName>
</protein>
<evidence type="ECO:0000259" key="6">
    <source>
        <dbReference type="Pfam" id="PF09384"/>
    </source>
</evidence>
<keyword evidence="4" id="KW-0677">Repeat</keyword>
<dbReference type="STRING" id="93759.A0A1R3J346"/>
<accession>A0A1R3J346</accession>
<evidence type="ECO:0000256" key="1">
    <source>
        <dbReference type="ARBA" id="ARBA00004123"/>
    </source>
</evidence>
<evidence type="ECO:0000256" key="5">
    <source>
        <dbReference type="ARBA" id="ARBA00023242"/>
    </source>
</evidence>
<dbReference type="GO" id="GO:0045943">
    <property type="term" value="P:positive regulation of transcription by RNA polymerase I"/>
    <property type="evidence" value="ECO:0007669"/>
    <property type="project" value="TreeGrafter"/>
</dbReference>
<dbReference type="GO" id="GO:0005730">
    <property type="term" value="C:nucleolus"/>
    <property type="evidence" value="ECO:0007669"/>
    <property type="project" value="InterPro"/>
</dbReference>
<organism evidence="7 8">
    <name type="scientific">Corchorus olitorius</name>
    <dbReference type="NCBI Taxonomy" id="93759"/>
    <lineage>
        <taxon>Eukaryota</taxon>
        <taxon>Viridiplantae</taxon>
        <taxon>Streptophyta</taxon>
        <taxon>Embryophyta</taxon>
        <taxon>Tracheophyta</taxon>
        <taxon>Spermatophyta</taxon>
        <taxon>Magnoliopsida</taxon>
        <taxon>eudicotyledons</taxon>
        <taxon>Gunneridae</taxon>
        <taxon>Pentapetalae</taxon>
        <taxon>rosids</taxon>
        <taxon>malvids</taxon>
        <taxon>Malvales</taxon>
        <taxon>Malvaceae</taxon>
        <taxon>Grewioideae</taxon>
        <taxon>Apeibeae</taxon>
        <taxon>Corchorus</taxon>
    </lineage>
</organism>
<keyword evidence="8" id="KW-1185">Reference proteome</keyword>
<gene>
    <name evidence="7" type="ORF">COLO4_19838</name>
</gene>
<keyword evidence="2" id="KW-0698">rRNA processing</keyword>
<reference evidence="8" key="1">
    <citation type="submission" date="2013-09" db="EMBL/GenBank/DDBJ databases">
        <title>Corchorus olitorius genome sequencing.</title>
        <authorList>
            <person name="Alam M."/>
            <person name="Haque M.S."/>
            <person name="Islam M.S."/>
            <person name="Emdad E.M."/>
            <person name="Islam M.M."/>
            <person name="Ahmed B."/>
            <person name="Halim A."/>
            <person name="Hossen Q.M.M."/>
            <person name="Hossain M.Z."/>
            <person name="Ahmed R."/>
            <person name="Khan M.M."/>
            <person name="Islam R."/>
            <person name="Rashid M.M."/>
            <person name="Khan S.A."/>
            <person name="Rahman M.S."/>
            <person name="Alam M."/>
            <person name="Yahiya A.S."/>
            <person name="Khan M.S."/>
            <person name="Azam M.S."/>
            <person name="Haque T."/>
            <person name="Lashkar M.Z.H."/>
            <person name="Akhand A.I."/>
            <person name="Morshed G."/>
            <person name="Roy S."/>
            <person name="Uddin K.S."/>
            <person name="Rabeya T."/>
            <person name="Hossain A.S."/>
            <person name="Chowdhury A."/>
            <person name="Snigdha A.R."/>
            <person name="Mortoza M.S."/>
            <person name="Matin S.A."/>
            <person name="Hoque S.M.E."/>
            <person name="Islam M.K."/>
            <person name="Roy D.K."/>
            <person name="Haider R."/>
            <person name="Moosa M.M."/>
            <person name="Elias S.M."/>
            <person name="Hasan A.M."/>
            <person name="Jahan S."/>
            <person name="Shafiuddin M."/>
            <person name="Mahmood N."/>
            <person name="Shommy N.S."/>
        </authorList>
    </citation>
    <scope>NUCLEOTIDE SEQUENCE [LARGE SCALE GENOMIC DNA]</scope>
    <source>
        <strain evidence="8">cv. O-4</strain>
    </source>
</reference>
<dbReference type="PANTHER" id="PTHR19924:SF26">
    <property type="entry name" value="U3 SMALL NUCLEOLAR RNA-ASSOCIATED PROTEIN 15 HOMOLOG"/>
    <property type="match status" value="1"/>
</dbReference>
<name>A0A1R3J346_9ROSI</name>
<evidence type="ECO:0000256" key="3">
    <source>
        <dbReference type="ARBA" id="ARBA00022574"/>
    </source>
</evidence>
<proteinExistence type="predicted"/>
<dbReference type="OrthoDB" id="431715at2759"/>
<dbReference type="AlphaFoldDB" id="A0A1R3J346"/>
<dbReference type="Proteomes" id="UP000187203">
    <property type="component" value="Unassembled WGS sequence"/>
</dbReference>
<keyword evidence="5" id="KW-0539">Nucleus</keyword>
<comment type="subcellular location">
    <subcellularLocation>
        <location evidence="1">Nucleus</location>
    </subcellularLocation>
</comment>
<evidence type="ECO:0000256" key="2">
    <source>
        <dbReference type="ARBA" id="ARBA00022552"/>
    </source>
</evidence>
<sequence>MPASSESSRFLGGDDAIVKSWDVAGENVVLSVGKETLGSEAAEDRILSVGLDGYMKVFDYGRMKITHSMRFLGPLIIAEPERGVLKPTYFRYFHRGQSEKPAEGDFLVMRSKKVKLAEHDKLLKKFRHKDALVAVLSRKNPKNVVVVMEELVARKKLLKCVSNLDGEELGLLLMFLCQHATSFPILFKFCCLNMFLK</sequence>
<comment type="caution">
    <text evidence="7">The sequence shown here is derived from an EMBL/GenBank/DDBJ whole genome shotgun (WGS) entry which is preliminary data.</text>
</comment>
<dbReference type="PANTHER" id="PTHR19924">
    <property type="entry name" value="UTP15 U3 SMALL NUCLEOLAR RNA-ASSOCIATED PROTEIN 15 FAMILY MEMBER"/>
    <property type="match status" value="1"/>
</dbReference>
<dbReference type="InterPro" id="IPR018983">
    <property type="entry name" value="U3_snoRNA-assocProt_15_C"/>
</dbReference>
<keyword evidence="3" id="KW-0853">WD repeat</keyword>
<feature type="domain" description="U3 small nucleolar RNA-associated protein 15 C-terminal" evidence="6">
    <location>
        <begin position="99"/>
        <end position="182"/>
    </location>
</feature>
<evidence type="ECO:0000313" key="8">
    <source>
        <dbReference type="Proteomes" id="UP000187203"/>
    </source>
</evidence>